<dbReference type="Proteomes" id="UP000316770">
    <property type="component" value="Chromosome"/>
</dbReference>
<sequence>MKSDKSCGVRVPQVKEVPRWCRRCREVVPHVCYENISRRSVVLLSAATLGAAYPFLNRYYRKSQNRCLYCSAENNGRYFNRQRQRQRKRTSGAATSLRV</sequence>
<dbReference type="RefSeq" id="WP_145123330.1">
    <property type="nucleotide sequence ID" value="NZ_CP036292.1"/>
</dbReference>
<dbReference type="AlphaFoldDB" id="A0A518IVQ7"/>
<dbReference type="EMBL" id="CP036318">
    <property type="protein sequence ID" value="QDV57165.1"/>
    <property type="molecule type" value="Genomic_DNA"/>
</dbReference>
<name>A0A518IVQ7_9BACT</name>
<keyword evidence="2" id="KW-1185">Reference proteome</keyword>
<proteinExistence type="predicted"/>
<evidence type="ECO:0000313" key="2">
    <source>
        <dbReference type="Proteomes" id="UP000316770"/>
    </source>
</evidence>
<accession>A0A518IVQ7</accession>
<gene>
    <name evidence="1" type="ORF">Mal33_31660</name>
</gene>
<protein>
    <submittedName>
        <fullName evidence="1">Uncharacterized protein</fullName>
    </submittedName>
</protein>
<reference evidence="1 2" key="1">
    <citation type="submission" date="2019-02" db="EMBL/GenBank/DDBJ databases">
        <title>Deep-cultivation of Planctomycetes and their phenomic and genomic characterization uncovers novel biology.</title>
        <authorList>
            <person name="Wiegand S."/>
            <person name="Jogler M."/>
            <person name="Boedeker C."/>
            <person name="Pinto D."/>
            <person name="Vollmers J."/>
            <person name="Rivas-Marin E."/>
            <person name="Kohn T."/>
            <person name="Peeters S.H."/>
            <person name="Heuer A."/>
            <person name="Rast P."/>
            <person name="Oberbeckmann S."/>
            <person name="Bunk B."/>
            <person name="Jeske O."/>
            <person name="Meyerdierks A."/>
            <person name="Storesund J.E."/>
            <person name="Kallscheuer N."/>
            <person name="Luecker S."/>
            <person name="Lage O.M."/>
            <person name="Pohl T."/>
            <person name="Merkel B.J."/>
            <person name="Hornburger P."/>
            <person name="Mueller R.-W."/>
            <person name="Bruemmer F."/>
            <person name="Labrenz M."/>
            <person name="Spormann A.M."/>
            <person name="Op den Camp H."/>
            <person name="Overmann J."/>
            <person name="Amann R."/>
            <person name="Jetten M.S.M."/>
            <person name="Mascher T."/>
            <person name="Medema M.H."/>
            <person name="Devos D.P."/>
            <person name="Kaster A.-K."/>
            <person name="Ovreas L."/>
            <person name="Rohde M."/>
            <person name="Galperin M.Y."/>
            <person name="Jogler C."/>
        </authorList>
    </citation>
    <scope>NUCLEOTIDE SEQUENCE [LARGE SCALE GENOMIC DNA]</scope>
    <source>
        <strain evidence="1 2">Mal33</strain>
    </source>
</reference>
<organism evidence="1 2">
    <name type="scientific">Rosistilla oblonga</name>
    <dbReference type="NCBI Taxonomy" id="2527990"/>
    <lineage>
        <taxon>Bacteria</taxon>
        <taxon>Pseudomonadati</taxon>
        <taxon>Planctomycetota</taxon>
        <taxon>Planctomycetia</taxon>
        <taxon>Pirellulales</taxon>
        <taxon>Pirellulaceae</taxon>
        <taxon>Rosistilla</taxon>
    </lineage>
</organism>
<dbReference type="OrthoDB" id="9861439at2"/>
<evidence type="ECO:0000313" key="1">
    <source>
        <dbReference type="EMBL" id="QDV57165.1"/>
    </source>
</evidence>